<dbReference type="InterPro" id="IPR005069">
    <property type="entry name" value="Nucl-diP-sugar_transferase"/>
</dbReference>
<keyword evidence="2" id="KW-1185">Reference proteome</keyword>
<feature type="domain" description="Nucleotide-diphospho-sugar transferase" evidence="1">
    <location>
        <begin position="394"/>
        <end position="591"/>
    </location>
</feature>
<dbReference type="RefSeq" id="XP_020084981.1">
    <property type="nucleotide sequence ID" value="XM_020229392.1"/>
</dbReference>
<reference evidence="2" key="1">
    <citation type="journal article" date="2015" name="Nat. Genet.">
        <title>The pineapple genome and the evolution of CAM photosynthesis.</title>
        <authorList>
            <person name="Ming R."/>
            <person name="VanBuren R."/>
            <person name="Wai C.M."/>
            <person name="Tang H."/>
            <person name="Schatz M.C."/>
            <person name="Bowers J.E."/>
            <person name="Lyons E."/>
            <person name="Wang M.L."/>
            <person name="Chen J."/>
            <person name="Biggers E."/>
            <person name="Zhang J."/>
            <person name="Huang L."/>
            <person name="Zhang L."/>
            <person name="Miao W."/>
            <person name="Zhang J."/>
            <person name="Ye Z."/>
            <person name="Miao C."/>
            <person name="Lin Z."/>
            <person name="Wang H."/>
            <person name="Zhou H."/>
            <person name="Yim W.C."/>
            <person name="Priest H.D."/>
            <person name="Zheng C."/>
            <person name="Woodhouse M."/>
            <person name="Edger P.P."/>
            <person name="Guyot R."/>
            <person name="Guo H.B."/>
            <person name="Guo H."/>
            <person name="Zheng G."/>
            <person name="Singh R."/>
            <person name="Sharma A."/>
            <person name="Min X."/>
            <person name="Zheng Y."/>
            <person name="Lee H."/>
            <person name="Gurtowski J."/>
            <person name="Sedlazeck F.J."/>
            <person name="Harkess A."/>
            <person name="McKain M.R."/>
            <person name="Liao Z."/>
            <person name="Fang J."/>
            <person name="Liu J."/>
            <person name="Zhang X."/>
            <person name="Zhang Q."/>
            <person name="Hu W."/>
            <person name="Qin Y."/>
            <person name="Wang K."/>
            <person name="Chen L.Y."/>
            <person name="Shirley N."/>
            <person name="Lin Y.R."/>
            <person name="Liu L.Y."/>
            <person name="Hernandez A.G."/>
            <person name="Wright C.L."/>
            <person name="Bulone V."/>
            <person name="Tuskan G.A."/>
            <person name="Heath K."/>
            <person name="Zee F."/>
            <person name="Moore P.H."/>
            <person name="Sunkar R."/>
            <person name="Leebens-Mack J.H."/>
            <person name="Mockler T."/>
            <person name="Bennetzen J.L."/>
            <person name="Freeling M."/>
            <person name="Sankoff D."/>
            <person name="Paterson A.H."/>
            <person name="Zhu X."/>
            <person name="Yang X."/>
            <person name="Smith J.A."/>
            <person name="Cushman J.C."/>
            <person name="Paull R.E."/>
            <person name="Yu Q."/>
        </authorList>
    </citation>
    <scope>NUCLEOTIDE SEQUENCE [LARGE SCALE GENOMIC DNA]</scope>
    <source>
        <strain evidence="2">cv. F153</strain>
    </source>
</reference>
<feature type="domain" description="Nucleotide-diphospho-sugar transferase" evidence="1">
    <location>
        <begin position="109"/>
        <end position="307"/>
    </location>
</feature>
<dbReference type="Pfam" id="PF03407">
    <property type="entry name" value="Nucleotid_trans"/>
    <property type="match status" value="3"/>
</dbReference>
<dbReference type="GeneID" id="109707866"/>
<reference evidence="3" key="2">
    <citation type="submission" date="2025-08" db="UniProtKB">
        <authorList>
            <consortium name="RefSeq"/>
        </authorList>
    </citation>
    <scope>IDENTIFICATION</scope>
    <source>
        <tissue evidence="3">Leaf</tissue>
    </source>
</reference>
<dbReference type="Proteomes" id="UP000515123">
    <property type="component" value="Linkage group 3"/>
</dbReference>
<dbReference type="AlphaFoldDB" id="A0A6P5EMX2"/>
<dbReference type="PANTHER" id="PTHR46038:SF12">
    <property type="entry name" value="OS03G0731800 PROTEIN"/>
    <property type="match status" value="1"/>
</dbReference>
<evidence type="ECO:0000313" key="3">
    <source>
        <dbReference type="RefSeq" id="XP_020084981.1"/>
    </source>
</evidence>
<evidence type="ECO:0000259" key="1">
    <source>
        <dbReference type="Pfam" id="PF03407"/>
    </source>
</evidence>
<name>A0A6P5EMX2_ANACO</name>
<protein>
    <submittedName>
        <fullName evidence="3">Uncharacterized protein LOC109707866</fullName>
    </submittedName>
</protein>
<evidence type="ECO:0000313" key="2">
    <source>
        <dbReference type="Proteomes" id="UP000515123"/>
    </source>
</evidence>
<dbReference type="InterPro" id="IPR044821">
    <property type="entry name" value="At1g28695/At4g15970-like"/>
</dbReference>
<accession>A0A6P5EMX2</accession>
<dbReference type="OrthoDB" id="540503at2759"/>
<dbReference type="PANTHER" id="PTHR46038">
    <property type="entry name" value="EXPRESSED PROTEIN-RELATED"/>
    <property type="match status" value="1"/>
</dbReference>
<organism evidence="2 3">
    <name type="scientific">Ananas comosus</name>
    <name type="common">Pineapple</name>
    <name type="synonym">Ananas ananas</name>
    <dbReference type="NCBI Taxonomy" id="4615"/>
    <lineage>
        <taxon>Eukaryota</taxon>
        <taxon>Viridiplantae</taxon>
        <taxon>Streptophyta</taxon>
        <taxon>Embryophyta</taxon>
        <taxon>Tracheophyta</taxon>
        <taxon>Spermatophyta</taxon>
        <taxon>Magnoliopsida</taxon>
        <taxon>Liliopsida</taxon>
        <taxon>Poales</taxon>
        <taxon>Bromeliaceae</taxon>
        <taxon>Bromelioideae</taxon>
        <taxon>Ananas</taxon>
    </lineage>
</organism>
<feature type="domain" description="Nucleotide-diphospho-sugar transferase" evidence="1">
    <location>
        <begin position="694"/>
        <end position="894"/>
    </location>
</feature>
<sequence>MASSTSFTGMERASHRFVGLVIISLLIFAGTYTCLWPAKEDSVLFSWFQRVPITRKAAPKDELEIALRRSSMKNRTLIISVLNKAYAEENGLLYLFLKSLREGEDTESLIKHLLLVAVDETAFNRCKHLNLHCFLLNTTNTSLSREQLFMSEGFLAMMWQRICLLGDVLKRGYSFIFTDMDVLWLRNPFSELNREEDMQMSIDMFNGNPYDDFNGINTGFFFVASSNKTIALFDEWYASRNNSKGVKEQDVLNHMKSKGAFRRLGMKVRYLDTAYFSGFCQDSRDFKKVTTVHANCCRTMKAKISDLSSVLRVWKKFVNGTLNVNWPAHTACHNSWKTKAATEDKLEKALKGASMGNKTLIITVLNKAYAEENGMIDLFLKSLREGEETKFLIKYLLFVAVDQTAFDRCKKLDLHCYQLNSKGTNLSTEQLFMTSGFIEMMWQRTRFLGDVLRHGYSFVFTDTDVMWLRNPFLELNKNTEDMQFSCDGFNGNPFDDFNGINTGFFYVTSNNKTTALFDEWYALRNNSKGMKEQDVLNHMKSEGAFRRLGMKVRYLDTEYFSGFCSDSRDYNKVTTVHANCCRTKKAKIADLTAVLDSWKTFDATSNIIWPAHKACHDSWEVRTKVIFDAYNTIKAGSQETTTRAPEDKLEVALQSASMESKTLIITFLNKAYAEENGLLDLFLQSFKEGDDTEHLIKHLLLVAADQTALDRCKLLKLNCYKLNTMGRNYSKEQLYMTEGFIEMMWQRVLLLRNVLQHGYNFIFTDMDIVWLKNPFTKLNNYKEDLQISCDGFNGRPFDSNNSVNTGFFFVASNNKTIALFDEWYGSRNNSQGMKEQDVLRHMISQGAFGKLGVKVRFLDTAYFSGFCSDSTDAKKVTTVHANCCRSVSAKLTDLKAVLETSRGFNGSTVTWPEHRACKESWKRDITI</sequence>
<proteinExistence type="predicted"/>
<gene>
    <name evidence="3" type="primary">LOC109707866</name>
</gene>